<gene>
    <name evidence="1" type="ORF">RAJCM14343_0013</name>
</gene>
<proteinExistence type="predicted"/>
<comment type="caution">
    <text evidence="1">The sequence shown here is derived from an EMBL/GenBank/DDBJ whole genome shotgun (WGS) entry which is preliminary data.</text>
</comment>
<evidence type="ECO:0000313" key="2">
    <source>
        <dbReference type="Proteomes" id="UP000325466"/>
    </source>
</evidence>
<name>A0ABQ0YE07_9NOCA</name>
<dbReference type="EMBL" id="BLAH01000001">
    <property type="protein sequence ID" value="GES34773.1"/>
    <property type="molecule type" value="Genomic_DNA"/>
</dbReference>
<reference evidence="1 2" key="1">
    <citation type="journal article" date="2018" name="Biodegradation">
        <title>1,4-Dioxane degradation characteristics of Rhodococcus aetherivorans JCM 14343.</title>
        <authorList>
            <person name="Inoue D."/>
            <person name="Tsunoda T."/>
            <person name="Yamamoto N."/>
            <person name="Ike M."/>
            <person name="Sei K."/>
        </authorList>
    </citation>
    <scope>NUCLEOTIDE SEQUENCE [LARGE SCALE GENOMIC DNA]</scope>
    <source>
        <strain evidence="1 2">JCM 14343</strain>
    </source>
</reference>
<accession>A0ABQ0YE07</accession>
<dbReference type="RefSeq" id="WP_231385981.1">
    <property type="nucleotide sequence ID" value="NZ_BAAAYP010000026.1"/>
</dbReference>
<dbReference type="Proteomes" id="UP000325466">
    <property type="component" value="Unassembled WGS sequence"/>
</dbReference>
<sequence length="44" mass="4611">MLDRTSIAAVARELGLSWDTLNAIAVDATPGLLAADSARLESVR</sequence>
<protein>
    <submittedName>
        <fullName evidence="1">Mobile element protein</fullName>
    </submittedName>
</protein>
<organism evidence="1 2">
    <name type="scientific">Rhodococcus aetherivorans</name>
    <dbReference type="NCBI Taxonomy" id="191292"/>
    <lineage>
        <taxon>Bacteria</taxon>
        <taxon>Bacillati</taxon>
        <taxon>Actinomycetota</taxon>
        <taxon>Actinomycetes</taxon>
        <taxon>Mycobacteriales</taxon>
        <taxon>Nocardiaceae</taxon>
        <taxon>Rhodococcus</taxon>
    </lineage>
</organism>
<evidence type="ECO:0000313" key="1">
    <source>
        <dbReference type="EMBL" id="GES34773.1"/>
    </source>
</evidence>
<keyword evidence="2" id="KW-1185">Reference proteome</keyword>